<sequence>MTVILDRWQLILPLNNERIVMSNIDIKKVVQNYCDSKHGRIYLCYGTYSPKQDVCCGSQLNVPVFGKNATIYSSDGVEQILLLQKTCTLCKPVYYPHYITKQDGVDYIINNGFDDFILIFGVTGYSRESMNTFDCDVLFKHSSFEAFSKAYAYKQVLNNQISRQEFDCRHFEYTWLFYKAAQSMFKRKIQLIQIPLQCDLDLFLLNSMTDELGAFSDRWSKHAASNPCGDDCSKLMVIDGHQNHIAEIYSFGSFIE</sequence>
<dbReference type="EMBL" id="CAJOBA010007551">
    <property type="protein sequence ID" value="CAF3805481.1"/>
    <property type="molecule type" value="Genomic_DNA"/>
</dbReference>
<protein>
    <submittedName>
        <fullName evidence="2">Uncharacterized protein</fullName>
    </submittedName>
</protein>
<evidence type="ECO:0000313" key="1">
    <source>
        <dbReference type="EMBL" id="CAF1037305.1"/>
    </source>
</evidence>
<accession>A0A816AI26</accession>
<evidence type="ECO:0000313" key="3">
    <source>
        <dbReference type="EMBL" id="CAF3805481.1"/>
    </source>
</evidence>
<keyword evidence="5" id="KW-1185">Reference proteome</keyword>
<evidence type="ECO:0000313" key="2">
    <source>
        <dbReference type="EMBL" id="CAF1596481.1"/>
    </source>
</evidence>
<dbReference type="Proteomes" id="UP000663829">
    <property type="component" value="Unassembled WGS sequence"/>
</dbReference>
<dbReference type="EMBL" id="CAJNOQ010034807">
    <property type="protein sequence ID" value="CAF1596481.1"/>
    <property type="molecule type" value="Genomic_DNA"/>
</dbReference>
<evidence type="ECO:0000313" key="5">
    <source>
        <dbReference type="Proteomes" id="UP000663829"/>
    </source>
</evidence>
<organism evidence="2 5">
    <name type="scientific">Didymodactylos carnosus</name>
    <dbReference type="NCBI Taxonomy" id="1234261"/>
    <lineage>
        <taxon>Eukaryota</taxon>
        <taxon>Metazoa</taxon>
        <taxon>Spiralia</taxon>
        <taxon>Gnathifera</taxon>
        <taxon>Rotifera</taxon>
        <taxon>Eurotatoria</taxon>
        <taxon>Bdelloidea</taxon>
        <taxon>Philodinida</taxon>
        <taxon>Philodinidae</taxon>
        <taxon>Didymodactylos</taxon>
    </lineage>
</organism>
<dbReference type="EMBL" id="CAJNOK010007541">
    <property type="protein sequence ID" value="CAF1037305.1"/>
    <property type="molecule type" value="Genomic_DNA"/>
</dbReference>
<proteinExistence type="predicted"/>
<name>A0A816AI26_9BILA</name>
<comment type="caution">
    <text evidence="2">The sequence shown here is derived from an EMBL/GenBank/DDBJ whole genome shotgun (WGS) entry which is preliminary data.</text>
</comment>
<dbReference type="AlphaFoldDB" id="A0A816AI26"/>
<dbReference type="Proteomes" id="UP000681722">
    <property type="component" value="Unassembled WGS sequence"/>
</dbReference>
<gene>
    <name evidence="2" type="ORF">GPM918_LOCUS42126</name>
    <name evidence="1" type="ORF">OVA965_LOCUS16299</name>
    <name evidence="4" type="ORF">SRO942_LOCUS43311</name>
    <name evidence="3" type="ORF">TMI583_LOCUS16307</name>
</gene>
<dbReference type="Proteomes" id="UP000682733">
    <property type="component" value="Unassembled WGS sequence"/>
</dbReference>
<dbReference type="Proteomes" id="UP000677228">
    <property type="component" value="Unassembled WGS sequence"/>
</dbReference>
<evidence type="ECO:0000313" key="4">
    <source>
        <dbReference type="EMBL" id="CAF4471464.1"/>
    </source>
</evidence>
<reference evidence="2" key="1">
    <citation type="submission" date="2021-02" db="EMBL/GenBank/DDBJ databases">
        <authorList>
            <person name="Nowell W R."/>
        </authorList>
    </citation>
    <scope>NUCLEOTIDE SEQUENCE</scope>
</reference>
<dbReference type="EMBL" id="CAJOBC010101109">
    <property type="protein sequence ID" value="CAF4471464.1"/>
    <property type="molecule type" value="Genomic_DNA"/>
</dbReference>